<name>A0A9K3K9W2_9STRA</name>
<dbReference type="EMBL" id="JAGRRH010000032">
    <property type="protein sequence ID" value="KAG7339607.1"/>
    <property type="molecule type" value="Genomic_DNA"/>
</dbReference>
<protein>
    <submittedName>
        <fullName evidence="1">Uncharacterized protein</fullName>
    </submittedName>
</protein>
<evidence type="ECO:0000313" key="2">
    <source>
        <dbReference type="Proteomes" id="UP000693970"/>
    </source>
</evidence>
<reference evidence="1" key="1">
    <citation type="journal article" date="2021" name="Sci. Rep.">
        <title>Diploid genomic architecture of Nitzschia inconspicua, an elite biomass production diatom.</title>
        <authorList>
            <person name="Oliver A."/>
            <person name="Podell S."/>
            <person name="Pinowska A."/>
            <person name="Traller J.C."/>
            <person name="Smith S.R."/>
            <person name="McClure R."/>
            <person name="Beliaev A."/>
            <person name="Bohutskyi P."/>
            <person name="Hill E.A."/>
            <person name="Rabines A."/>
            <person name="Zheng H."/>
            <person name="Allen L.Z."/>
            <person name="Kuo A."/>
            <person name="Grigoriev I.V."/>
            <person name="Allen A.E."/>
            <person name="Hazlebeck D."/>
            <person name="Allen E.E."/>
        </authorList>
    </citation>
    <scope>NUCLEOTIDE SEQUENCE</scope>
    <source>
        <strain evidence="1">Hildebrandi</strain>
    </source>
</reference>
<keyword evidence="2" id="KW-1185">Reference proteome</keyword>
<organism evidence="1 2">
    <name type="scientific">Nitzschia inconspicua</name>
    <dbReference type="NCBI Taxonomy" id="303405"/>
    <lineage>
        <taxon>Eukaryota</taxon>
        <taxon>Sar</taxon>
        <taxon>Stramenopiles</taxon>
        <taxon>Ochrophyta</taxon>
        <taxon>Bacillariophyta</taxon>
        <taxon>Bacillariophyceae</taxon>
        <taxon>Bacillariophycidae</taxon>
        <taxon>Bacillariales</taxon>
        <taxon>Bacillariaceae</taxon>
        <taxon>Nitzschia</taxon>
    </lineage>
</organism>
<accession>A0A9K3K9W2</accession>
<reference evidence="1" key="2">
    <citation type="submission" date="2021-04" db="EMBL/GenBank/DDBJ databases">
        <authorList>
            <person name="Podell S."/>
        </authorList>
    </citation>
    <scope>NUCLEOTIDE SEQUENCE</scope>
    <source>
        <strain evidence="1">Hildebrandi</strain>
    </source>
</reference>
<comment type="caution">
    <text evidence="1">The sequence shown here is derived from an EMBL/GenBank/DDBJ whole genome shotgun (WGS) entry which is preliminary data.</text>
</comment>
<gene>
    <name evidence="1" type="ORF">IV203_025200</name>
</gene>
<evidence type="ECO:0000313" key="1">
    <source>
        <dbReference type="EMBL" id="KAG7339607.1"/>
    </source>
</evidence>
<dbReference type="Proteomes" id="UP000693970">
    <property type="component" value="Unassembled WGS sequence"/>
</dbReference>
<proteinExistence type="predicted"/>
<sequence length="386" mass="45702">MEKFCVDWIQVIRFFTKYTRFPWKTSSKSHFPPRRDTFPTPIHGLRDNFPPLLIESIFDVVQHCSLANMGQFFVDWIQVIRFFTKQSRFLWKASSKSHFPPRRDTFPTPIHGLRDNFPPLFIESIFDVNQHCSLANMGQVIVDWIQVVRFVTKQSRFLWKISSKSHFPPRRDTFPTPIHGLRDNFQPLLIESIFDVEHNCSLANMGQVIVDWIQVVRFVTKQSRFPWKTSSKSHFPPRRDTFPTPIHGLRDNFPPLLIESMFDVVQHYSLANMGQFFVDWIQVIRFFTKQSRFLWKTPSKSHFPPRRDIFSTPIQELRDKFPPLLIESMFDVEHNCSLANMGQVLVDWIQDVRFVTKKGVSMENIVEKSFPTPSRYFSHPYTRVKG</sequence>
<dbReference type="AlphaFoldDB" id="A0A9K3K9W2"/>